<reference evidence="2" key="3">
    <citation type="submission" date="2015-06" db="UniProtKB">
        <authorList>
            <consortium name="EnsemblMetazoa"/>
        </authorList>
    </citation>
    <scope>IDENTIFICATION</scope>
</reference>
<sequence>DIIEVYRILHAMYGAEISPDLELRQFSKARCNNYRLVGHSLSCGIRKFSFTERVVNVWNSLPNGVVNFPSLNTFKKTLDGF</sequence>
<accession>T1EJD9</accession>
<organism evidence="2 3">
    <name type="scientific">Helobdella robusta</name>
    <name type="common">Californian leech</name>
    <dbReference type="NCBI Taxonomy" id="6412"/>
    <lineage>
        <taxon>Eukaryota</taxon>
        <taxon>Metazoa</taxon>
        <taxon>Spiralia</taxon>
        <taxon>Lophotrochozoa</taxon>
        <taxon>Annelida</taxon>
        <taxon>Clitellata</taxon>
        <taxon>Hirudinea</taxon>
        <taxon>Rhynchobdellida</taxon>
        <taxon>Glossiphoniidae</taxon>
        <taxon>Helobdella</taxon>
    </lineage>
</organism>
<dbReference type="EnsemblMetazoa" id="HelroT144257">
    <property type="protein sequence ID" value="HelroP144257"/>
    <property type="gene ID" value="HelroG144257"/>
</dbReference>
<proteinExistence type="predicted"/>
<reference evidence="1 3" key="2">
    <citation type="journal article" date="2013" name="Nature">
        <title>Insights into bilaterian evolution from three spiralian genomes.</title>
        <authorList>
            <person name="Simakov O."/>
            <person name="Marletaz F."/>
            <person name="Cho S.J."/>
            <person name="Edsinger-Gonzales E."/>
            <person name="Havlak P."/>
            <person name="Hellsten U."/>
            <person name="Kuo D.H."/>
            <person name="Larsson T."/>
            <person name="Lv J."/>
            <person name="Arendt D."/>
            <person name="Savage R."/>
            <person name="Osoegawa K."/>
            <person name="de Jong P."/>
            <person name="Grimwood J."/>
            <person name="Chapman J.A."/>
            <person name="Shapiro H."/>
            <person name="Aerts A."/>
            <person name="Otillar R.P."/>
            <person name="Terry A.Y."/>
            <person name="Boore J.L."/>
            <person name="Grigoriev I.V."/>
            <person name="Lindberg D.R."/>
            <person name="Seaver E.C."/>
            <person name="Weisblat D.A."/>
            <person name="Putnam N.H."/>
            <person name="Rokhsar D.S."/>
        </authorList>
    </citation>
    <scope>NUCLEOTIDE SEQUENCE</scope>
</reference>
<dbReference type="GeneID" id="20196689"/>
<dbReference type="EMBL" id="KB097722">
    <property type="protein sequence ID" value="ESN91083.1"/>
    <property type="molecule type" value="Genomic_DNA"/>
</dbReference>
<dbReference type="RefSeq" id="XP_009030792.1">
    <property type="nucleotide sequence ID" value="XM_009032544.1"/>
</dbReference>
<dbReference type="CTD" id="20196689"/>
<gene>
    <name evidence="2" type="primary">20196689</name>
    <name evidence="1" type="ORF">HELRODRAFT_144257</name>
</gene>
<dbReference type="KEGG" id="hro:HELRODRAFT_144257"/>
<evidence type="ECO:0000313" key="1">
    <source>
        <dbReference type="EMBL" id="ESN91083.1"/>
    </source>
</evidence>
<dbReference type="HOGENOM" id="CLU_2580639_0_0_1"/>
<dbReference type="InParanoid" id="T1EJD9"/>
<dbReference type="OrthoDB" id="10063766at2759"/>
<dbReference type="EMBL" id="AMQM01008075">
    <property type="status" value="NOT_ANNOTATED_CDS"/>
    <property type="molecule type" value="Genomic_DNA"/>
</dbReference>
<evidence type="ECO:0000313" key="3">
    <source>
        <dbReference type="Proteomes" id="UP000015101"/>
    </source>
</evidence>
<reference evidence="3" key="1">
    <citation type="submission" date="2012-12" db="EMBL/GenBank/DDBJ databases">
        <authorList>
            <person name="Hellsten U."/>
            <person name="Grimwood J."/>
            <person name="Chapman J.A."/>
            <person name="Shapiro H."/>
            <person name="Aerts A."/>
            <person name="Otillar R.P."/>
            <person name="Terry A.Y."/>
            <person name="Boore J.L."/>
            <person name="Simakov O."/>
            <person name="Marletaz F."/>
            <person name="Cho S.-J."/>
            <person name="Edsinger-Gonzales E."/>
            <person name="Havlak P."/>
            <person name="Kuo D.-H."/>
            <person name="Larsson T."/>
            <person name="Lv J."/>
            <person name="Arendt D."/>
            <person name="Savage R."/>
            <person name="Osoegawa K."/>
            <person name="de Jong P."/>
            <person name="Lindberg D.R."/>
            <person name="Seaver E.C."/>
            <person name="Weisblat D.A."/>
            <person name="Putnam N.H."/>
            <person name="Grigoriev I.V."/>
            <person name="Rokhsar D.S."/>
        </authorList>
    </citation>
    <scope>NUCLEOTIDE SEQUENCE</scope>
</reference>
<dbReference type="Proteomes" id="UP000015101">
    <property type="component" value="Unassembled WGS sequence"/>
</dbReference>
<name>T1EJD9_HELRO</name>
<keyword evidence="3" id="KW-1185">Reference proteome</keyword>
<dbReference type="AlphaFoldDB" id="T1EJD9"/>
<evidence type="ECO:0000313" key="2">
    <source>
        <dbReference type="EnsemblMetazoa" id="HelroP144257"/>
    </source>
</evidence>
<protein>
    <submittedName>
        <fullName evidence="1 2">Uncharacterized protein</fullName>
    </submittedName>
</protein>